<keyword evidence="4" id="KW-0808">Transferase</keyword>
<keyword evidence="5" id="KW-1185">Reference proteome</keyword>
<evidence type="ECO:0000313" key="5">
    <source>
        <dbReference type="Proteomes" id="UP000216024"/>
    </source>
</evidence>
<evidence type="ECO:0000259" key="3">
    <source>
        <dbReference type="PROSITE" id="PS51186"/>
    </source>
</evidence>
<keyword evidence="2" id="KW-0663">Pyridoxal phosphate</keyword>
<dbReference type="Gene3D" id="3.40.630.30">
    <property type="match status" value="1"/>
</dbReference>
<dbReference type="RefSeq" id="WP_095134465.1">
    <property type="nucleotide sequence ID" value="NZ_NIBG01000014.1"/>
</dbReference>
<comment type="caution">
    <text evidence="4">The sequence shown here is derived from an EMBL/GenBank/DDBJ whole genome shotgun (WGS) entry which is preliminary data.</text>
</comment>
<name>A0A267MI99_9FIRM</name>
<dbReference type="Gene3D" id="3.40.50.1100">
    <property type="match status" value="2"/>
</dbReference>
<dbReference type="InterPro" id="IPR000182">
    <property type="entry name" value="GNAT_dom"/>
</dbReference>
<dbReference type="SUPFAM" id="SSF55729">
    <property type="entry name" value="Acyl-CoA N-acyltransferases (Nat)"/>
    <property type="match status" value="1"/>
</dbReference>
<organism evidence="4 5">
    <name type="scientific">Anaeromicrobium sediminis</name>
    <dbReference type="NCBI Taxonomy" id="1478221"/>
    <lineage>
        <taxon>Bacteria</taxon>
        <taxon>Bacillati</taxon>
        <taxon>Bacillota</taxon>
        <taxon>Clostridia</taxon>
        <taxon>Peptostreptococcales</taxon>
        <taxon>Thermotaleaceae</taxon>
        <taxon>Anaeromicrobium</taxon>
    </lineage>
</organism>
<dbReference type="Proteomes" id="UP000216024">
    <property type="component" value="Unassembled WGS sequence"/>
</dbReference>
<dbReference type="InterPro" id="IPR016181">
    <property type="entry name" value="Acyl_CoA_acyltransferase"/>
</dbReference>
<dbReference type="PROSITE" id="PS51186">
    <property type="entry name" value="GNAT"/>
    <property type="match status" value="1"/>
</dbReference>
<dbReference type="EMBL" id="NIBG01000014">
    <property type="protein sequence ID" value="PAB58523.1"/>
    <property type="molecule type" value="Genomic_DNA"/>
</dbReference>
<dbReference type="SUPFAM" id="SSF53686">
    <property type="entry name" value="Tryptophan synthase beta subunit-like PLP-dependent enzymes"/>
    <property type="match status" value="1"/>
</dbReference>
<comment type="cofactor">
    <cofactor evidence="1">
        <name>pyridoxal 5'-phosphate</name>
        <dbReference type="ChEBI" id="CHEBI:597326"/>
    </cofactor>
</comment>
<dbReference type="AlphaFoldDB" id="A0A267MI99"/>
<feature type="domain" description="N-acetyltransferase" evidence="3">
    <location>
        <begin position="320"/>
        <end position="458"/>
    </location>
</feature>
<dbReference type="CDD" id="cd04301">
    <property type="entry name" value="NAT_SF"/>
    <property type="match status" value="1"/>
</dbReference>
<proteinExistence type="predicted"/>
<sequence>MNDDIIKNRVGKTPLVRAKKLEQELNIGNIYLKLEGNNPSKRKTDRLAYMIIKDALELNMKVICLGMACDLAKSLAFLCEYYNLECVFVFPQKNRWLKYREFQKDYIELIEYGKNEMESIEYCNQLSKEKGYYNANLGIENNILNMASLSAISEELAIQIKKPIDSIFVQMGYGFSISGMYLGFRKLWMNDEISKMPSLYSCTVEEGNIIYDKYKETSGYLKEYKPVKKTKYNKYVRIAESKMMENVLDAVIDTNGTIIGIEEDELISFVKYFKNLEKIKLSIENAYALAGFIKKAKEGSLKYGNHVILLNDGHIDLEVKTIEEVEGIHIIKLIELLDNWLMEYTDPLEEIREAVNNAIKNGHVLLALLDNRIVGITVIVNTGFETFIPTYHLAYIATDKKAKGRGVATQLIQKAIDLTGGNISLHVGRDNKNAVKLYEKMGFKKSYLRMIHQGWKNL</sequence>
<evidence type="ECO:0000313" key="4">
    <source>
        <dbReference type="EMBL" id="PAB58523.1"/>
    </source>
</evidence>
<dbReference type="InterPro" id="IPR036052">
    <property type="entry name" value="TrpB-like_PALP_sf"/>
</dbReference>
<protein>
    <submittedName>
        <fullName evidence="4">GNAT family N-acetyltransferase</fullName>
    </submittedName>
</protein>
<gene>
    <name evidence="4" type="ORF">CCE28_14550</name>
</gene>
<evidence type="ECO:0000256" key="1">
    <source>
        <dbReference type="ARBA" id="ARBA00001933"/>
    </source>
</evidence>
<evidence type="ECO:0000256" key="2">
    <source>
        <dbReference type="ARBA" id="ARBA00022898"/>
    </source>
</evidence>
<dbReference type="Pfam" id="PF00291">
    <property type="entry name" value="PALP"/>
    <property type="match status" value="1"/>
</dbReference>
<dbReference type="OrthoDB" id="9795206at2"/>
<dbReference type="Pfam" id="PF00583">
    <property type="entry name" value="Acetyltransf_1"/>
    <property type="match status" value="1"/>
</dbReference>
<dbReference type="PANTHER" id="PTHR10314">
    <property type="entry name" value="CYSTATHIONINE BETA-SYNTHASE"/>
    <property type="match status" value="1"/>
</dbReference>
<dbReference type="GO" id="GO:1901605">
    <property type="term" value="P:alpha-amino acid metabolic process"/>
    <property type="evidence" value="ECO:0007669"/>
    <property type="project" value="UniProtKB-ARBA"/>
</dbReference>
<dbReference type="InterPro" id="IPR050214">
    <property type="entry name" value="Cys_Synth/Cystath_Beta-Synth"/>
</dbReference>
<dbReference type="GO" id="GO:0016747">
    <property type="term" value="F:acyltransferase activity, transferring groups other than amino-acyl groups"/>
    <property type="evidence" value="ECO:0007669"/>
    <property type="project" value="InterPro"/>
</dbReference>
<dbReference type="InterPro" id="IPR001926">
    <property type="entry name" value="TrpB-like_PALP"/>
</dbReference>
<accession>A0A267MI99</accession>
<reference evidence="4 5" key="1">
    <citation type="submission" date="2017-06" db="EMBL/GenBank/DDBJ databases">
        <title>Draft genome sequence of anaerobic fermentative bacterium Anaeromicrobium sediminis DY2726D isolated from West Pacific Ocean sediments.</title>
        <authorList>
            <person name="Zeng X."/>
        </authorList>
    </citation>
    <scope>NUCLEOTIDE SEQUENCE [LARGE SCALE GENOMIC DNA]</scope>
    <source>
        <strain evidence="4 5">DY2726D</strain>
    </source>
</reference>